<dbReference type="AlphaFoldDB" id="A0A378KSW3"/>
<dbReference type="Pfam" id="PF12694">
    <property type="entry name" value="cpYpsA"/>
    <property type="match status" value="1"/>
</dbReference>
<evidence type="ECO:0000313" key="1">
    <source>
        <dbReference type="EMBL" id="STX84894.1"/>
    </source>
</evidence>
<proteinExistence type="predicted"/>
<evidence type="ECO:0000313" key="2">
    <source>
        <dbReference type="Proteomes" id="UP000254677"/>
    </source>
</evidence>
<dbReference type="Gene3D" id="3.40.50.450">
    <property type="match status" value="1"/>
</dbReference>
<keyword evidence="2" id="KW-1185">Reference proteome</keyword>
<dbReference type="EMBL" id="UGOA01000003">
    <property type="protein sequence ID" value="STX84894.1"/>
    <property type="molecule type" value="Genomic_DNA"/>
</dbReference>
<dbReference type="RefSeq" id="WP_220271797.1">
    <property type="nucleotide sequence ID" value="NZ_UGOA01000003.1"/>
</dbReference>
<organism evidence="1 2">
    <name type="scientific">Legionella donaldsonii</name>
    <dbReference type="NCBI Taxonomy" id="45060"/>
    <lineage>
        <taxon>Bacteria</taxon>
        <taxon>Pseudomonadati</taxon>
        <taxon>Pseudomonadota</taxon>
        <taxon>Gammaproteobacteria</taxon>
        <taxon>Legionellales</taxon>
        <taxon>Legionellaceae</taxon>
        <taxon>Legionella</taxon>
    </lineage>
</organism>
<protein>
    <submittedName>
        <fullName evidence="1">Molybdenum carrier</fullName>
    </submittedName>
</protein>
<reference evidence="1 2" key="1">
    <citation type="submission" date="2018-06" db="EMBL/GenBank/DDBJ databases">
        <authorList>
            <consortium name="Pathogen Informatics"/>
            <person name="Doyle S."/>
        </authorList>
    </citation>
    <scope>NUCLEOTIDE SEQUENCE [LARGE SCALE GENOMIC DNA]</scope>
    <source>
        <strain evidence="1 2">NCTC13292</strain>
    </source>
</reference>
<sequence>MLAKIVSGGQTGVDRAALDTAIDLGVEYGGWCPKGRLDENGTIPSKYKNLTELDGTFSSEKENYDARTKKNIKDSDGTLILVPSLPLPERIKDGTLLTIEVVSSSKKPYYIVDLSAGKTAIEACMEWIADNDINTLNVAGPRESNSPGIYNLSSSFLNDLIPQLIKSPSCICC</sequence>
<accession>A0A378KSW3</accession>
<dbReference type="Proteomes" id="UP000254677">
    <property type="component" value="Unassembled WGS sequence"/>
</dbReference>
<name>A0A378KSW3_9GAMM</name>
<dbReference type="InterPro" id="IPR024755">
    <property type="entry name" value="cpYpsA"/>
</dbReference>
<gene>
    <name evidence="1" type="ORF">NCTC13292_03246</name>
</gene>